<dbReference type="Proteomes" id="UP000828922">
    <property type="component" value="Linkage Group LG07"/>
</dbReference>
<dbReference type="EMBL" id="CM038913">
    <property type="protein sequence ID" value="KAH9557849.1"/>
    <property type="molecule type" value="Genomic_DNA"/>
</dbReference>
<protein>
    <submittedName>
        <fullName evidence="1">Uncharacterized protein</fullName>
    </submittedName>
</protein>
<keyword evidence="2" id="KW-1185">Reference proteome</keyword>
<evidence type="ECO:0000313" key="2">
    <source>
        <dbReference type="Proteomes" id="UP000828922"/>
    </source>
</evidence>
<name>A0ACB8HNM2_9BRYO</name>
<reference evidence="2" key="1">
    <citation type="journal article" date="2022" name="New Phytol.">
        <title>Phylogenomic structure and speciation in an emerging model: the Sphagnum magellanicum complex (Bryophyta).</title>
        <authorList>
            <person name="Shaw A.J."/>
            <person name="Piatkowski B."/>
            <person name="Duffy A.M."/>
            <person name="Aguero B."/>
            <person name="Imwattana K."/>
            <person name="Nieto-Lugilde M."/>
            <person name="Healey A."/>
            <person name="Weston D.J."/>
            <person name="Patel M.N."/>
            <person name="Schmutz J."/>
            <person name="Grimwood J."/>
            <person name="Yavitt J.B."/>
            <person name="Hassel K."/>
            <person name="Stenoien H.K."/>
            <person name="Flatberg K.I."/>
            <person name="Bickford C.P."/>
            <person name="Hicks K.A."/>
        </authorList>
    </citation>
    <scope>NUCLEOTIDE SEQUENCE [LARGE SCALE GENOMIC DNA]</scope>
</reference>
<sequence>MANAAANGLVTEGKIGVHAAGDPSMPNSSVFLAEAMATAQRTAAVLMAAHSASNADAANASSLSHEDIVPSSAKPGASTMKGGVSFVIPKNKLSGALVPVTRNVVSKWEPTPELPSANDHGKKTSRKTKWGLDLTDNPIVKRGRALALQTRAEQIAAQLEMGHLEIDTNEATRSPSPPPIYDSNGQRINTREGRRREQMEIERREAIGECMLLNPSYKPPAGYKPVYKEAKLFIPVKDYPGYNFIGLILGPRGNTQKRMEAETGTKIAIRGKGAVKEGKQRPQQVGRRDIKDAEGAFEDLHVHITADTIEKVEAAVALIEPLLTPVDEDRNTHKRKQLRELAEMNGTMRDFAKACAVCGETGHREWQCDKDKLVTFQSKVSCQICGDGGHPTIDCPRKHSGTDLGQGKVLDKEYLSFLEELNDGLGAAASAPPPATFSAKMPLPSSQAPVIAPAHSIRPSVGPQGPPFVAISMGYPSSGHEASQATDPHTAGRPQPMLITAAGPQPMPSAWSGPPPSPHDGRDNPQTGYYSSKEGGRFQPRTAGLGSFSVGFGPRPSNPNFIQSSMGSGGYGGVRYPMFPLEPTLPPPGSMPWDPKRGPPPWGTDMSSTPADYNHHMADQGQGQAFPPYPSPGPGPGPGQQPRPLSTGSSLIGTGPGNGNPPYTETRPSGIPQPPRFHPSGVANSSPLLPTGGNSNVWDVRSRPPPMSGTASMWPQQMGPPHSLKVWEHRPPLDQTSGVPTAVSSQRMPSPSWSSTAPTPVSLPDSPWNTSVPIRPNFRPWQGMATTLLPPQHLPVQQRPLLPFAAGPGGGSSYSAWKGPGLPGPHPPLGGPFPGTQDSGQKSFDPFLPPGNLPLVAHLHGTMRPSLGRSFHQPGTSGTESGLGAQQGPPRQQYSLAKAAGPGLSSSPPLNAHEVDAEYEKLMASVGVT</sequence>
<evidence type="ECO:0000313" key="1">
    <source>
        <dbReference type="EMBL" id="KAH9557849.1"/>
    </source>
</evidence>
<gene>
    <name evidence="1" type="ORF">CY35_07G106500</name>
</gene>
<organism evidence="1 2">
    <name type="scientific">Sphagnum magellanicum</name>
    <dbReference type="NCBI Taxonomy" id="128215"/>
    <lineage>
        <taxon>Eukaryota</taxon>
        <taxon>Viridiplantae</taxon>
        <taxon>Streptophyta</taxon>
        <taxon>Embryophyta</taxon>
        <taxon>Bryophyta</taxon>
        <taxon>Sphagnophytina</taxon>
        <taxon>Sphagnopsida</taxon>
        <taxon>Sphagnales</taxon>
        <taxon>Sphagnaceae</taxon>
        <taxon>Sphagnum</taxon>
    </lineage>
</organism>
<accession>A0ACB8HNM2</accession>
<comment type="caution">
    <text evidence="1">The sequence shown here is derived from an EMBL/GenBank/DDBJ whole genome shotgun (WGS) entry which is preliminary data.</text>
</comment>
<proteinExistence type="predicted"/>